<gene>
    <name evidence="7" type="ORF">C1O66_23190</name>
</gene>
<keyword evidence="8" id="KW-1185">Reference proteome</keyword>
<dbReference type="Proteomes" id="UP000235916">
    <property type="component" value="Unassembled WGS sequence"/>
</dbReference>
<protein>
    <submittedName>
        <fullName evidence="7">Amino acid permease</fullName>
    </submittedName>
</protein>
<feature type="transmembrane region" description="Helical" evidence="6">
    <location>
        <begin position="131"/>
        <end position="151"/>
    </location>
</feature>
<dbReference type="Pfam" id="PF13520">
    <property type="entry name" value="AA_permease_2"/>
    <property type="match status" value="1"/>
</dbReference>
<keyword evidence="2" id="KW-1003">Cell membrane</keyword>
<feature type="transmembrane region" description="Helical" evidence="6">
    <location>
        <begin position="171"/>
        <end position="192"/>
    </location>
</feature>
<name>A0A2N8KTA6_9BURK</name>
<dbReference type="InterPro" id="IPR002293">
    <property type="entry name" value="AA/rel_permease1"/>
</dbReference>
<feature type="transmembrane region" description="Helical" evidence="6">
    <location>
        <begin position="319"/>
        <end position="336"/>
    </location>
</feature>
<keyword evidence="3 6" id="KW-0812">Transmembrane</keyword>
<dbReference type="Gene3D" id="1.20.1740.10">
    <property type="entry name" value="Amino acid/polyamine transporter I"/>
    <property type="match status" value="1"/>
</dbReference>
<evidence type="ECO:0000256" key="6">
    <source>
        <dbReference type="SAM" id="Phobius"/>
    </source>
</evidence>
<dbReference type="PIRSF" id="PIRSF006060">
    <property type="entry name" value="AA_transporter"/>
    <property type="match status" value="1"/>
</dbReference>
<evidence type="ECO:0000256" key="1">
    <source>
        <dbReference type="ARBA" id="ARBA00004651"/>
    </source>
</evidence>
<evidence type="ECO:0000313" key="8">
    <source>
        <dbReference type="Proteomes" id="UP000235916"/>
    </source>
</evidence>
<feature type="transmembrane region" description="Helical" evidence="6">
    <location>
        <begin position="399"/>
        <end position="417"/>
    </location>
</feature>
<feature type="transmembrane region" description="Helical" evidence="6">
    <location>
        <begin position="26"/>
        <end position="45"/>
    </location>
</feature>
<proteinExistence type="predicted"/>
<comment type="subcellular location">
    <subcellularLocation>
        <location evidence="1">Cell membrane</location>
        <topology evidence="1">Multi-pass membrane protein</topology>
    </subcellularLocation>
</comment>
<reference evidence="7 8" key="1">
    <citation type="submission" date="2018-01" db="EMBL/GenBank/DDBJ databases">
        <title>Draft genome sequence of Paucibacter aquatile CR182 isolated from freshwater of the Nakdong River.</title>
        <authorList>
            <person name="Choi A."/>
            <person name="Chung E.J."/>
        </authorList>
    </citation>
    <scope>NUCLEOTIDE SEQUENCE [LARGE SCALE GENOMIC DNA]</scope>
    <source>
        <strain evidence="7 8">CR182</strain>
    </source>
</reference>
<dbReference type="PANTHER" id="PTHR42770:SF16">
    <property type="entry name" value="AMINO ACID PERMEASE"/>
    <property type="match status" value="1"/>
</dbReference>
<accession>A0A2N8KTA6</accession>
<feature type="transmembrane region" description="Helical" evidence="6">
    <location>
        <begin position="348"/>
        <end position="367"/>
    </location>
</feature>
<evidence type="ECO:0000256" key="3">
    <source>
        <dbReference type="ARBA" id="ARBA00022692"/>
    </source>
</evidence>
<dbReference type="PANTHER" id="PTHR42770">
    <property type="entry name" value="AMINO ACID TRANSPORTER-RELATED"/>
    <property type="match status" value="1"/>
</dbReference>
<evidence type="ECO:0000256" key="2">
    <source>
        <dbReference type="ARBA" id="ARBA00022475"/>
    </source>
</evidence>
<evidence type="ECO:0000256" key="5">
    <source>
        <dbReference type="ARBA" id="ARBA00023136"/>
    </source>
</evidence>
<keyword evidence="5 6" id="KW-0472">Membrane</keyword>
<dbReference type="InterPro" id="IPR050367">
    <property type="entry name" value="APC_superfamily"/>
</dbReference>
<feature type="transmembrane region" description="Helical" evidence="6">
    <location>
        <begin position="96"/>
        <end position="119"/>
    </location>
</feature>
<dbReference type="GO" id="GO:0005886">
    <property type="term" value="C:plasma membrane"/>
    <property type="evidence" value="ECO:0007669"/>
    <property type="project" value="UniProtKB-SubCell"/>
</dbReference>
<evidence type="ECO:0000313" key="7">
    <source>
        <dbReference type="EMBL" id="PND36695.1"/>
    </source>
</evidence>
<organism evidence="7 8">
    <name type="scientific">Kinneretia aquatilis</name>
    <dbReference type="NCBI Taxonomy" id="2070761"/>
    <lineage>
        <taxon>Bacteria</taxon>
        <taxon>Pseudomonadati</taxon>
        <taxon>Pseudomonadota</taxon>
        <taxon>Betaproteobacteria</taxon>
        <taxon>Burkholderiales</taxon>
        <taxon>Sphaerotilaceae</taxon>
        <taxon>Roseateles</taxon>
    </lineage>
</organism>
<feature type="transmembrane region" description="Helical" evidence="6">
    <location>
        <begin position="66"/>
        <end position="90"/>
    </location>
</feature>
<keyword evidence="4 6" id="KW-1133">Transmembrane helix</keyword>
<feature type="transmembrane region" description="Helical" evidence="6">
    <location>
        <begin position="251"/>
        <end position="276"/>
    </location>
</feature>
<feature type="transmembrane region" description="Helical" evidence="6">
    <location>
        <begin position="213"/>
        <end position="231"/>
    </location>
</feature>
<sequence length="429" mass="45558">MVAMVPIAPFGVYGFVADASQGLVPLAYGLGLLAMVFTALCYAAMAQEFPVAGSAYTYTQRGLHPLAGFLAGWLLLLDYILVPALLFVVSANSLQALWPALPAGCWVLAFIALCTAINLRGVELTARANRVFLALQLLVLAVFMALALWTLLGPGGTGLSLRPLQGPQLNWNWVAGAAAIAALSFLGFDAISTLSEEVRSDPARPRDNPIGRATLWVLFLMGSCFIAQTWLASELALAAGPDFKPASADSAFYDIAALAGGRSLFISCAVATALAWGVANALSAQAAVSRVLYAMARDGQLPGSRWLARVHPERQTPQTSTWLVAAVSLAVALLFLEDAAALTNLVTFGALSAFVLLHLAVIWHFLLRQRSGRWLRHGLVPALGLAVLLFILYGQDRAAMKLGLAWLGLGLLWWATLGRGRHGTLKLAG</sequence>
<feature type="transmembrane region" description="Helical" evidence="6">
    <location>
        <begin position="374"/>
        <end position="393"/>
    </location>
</feature>
<dbReference type="GO" id="GO:0022857">
    <property type="term" value="F:transmembrane transporter activity"/>
    <property type="evidence" value="ECO:0007669"/>
    <property type="project" value="InterPro"/>
</dbReference>
<comment type="caution">
    <text evidence="7">The sequence shown here is derived from an EMBL/GenBank/DDBJ whole genome shotgun (WGS) entry which is preliminary data.</text>
</comment>
<dbReference type="AlphaFoldDB" id="A0A2N8KTA6"/>
<evidence type="ECO:0000256" key="4">
    <source>
        <dbReference type="ARBA" id="ARBA00022989"/>
    </source>
</evidence>
<dbReference type="OrthoDB" id="9804700at2"/>
<dbReference type="EMBL" id="POSP01000004">
    <property type="protein sequence ID" value="PND36695.1"/>
    <property type="molecule type" value="Genomic_DNA"/>
</dbReference>